<evidence type="ECO:0000313" key="1">
    <source>
        <dbReference type="EMBL" id="SFI86124.1"/>
    </source>
</evidence>
<dbReference type="AlphaFoldDB" id="A0A1I3LMY8"/>
<sequence length="314" mass="36449">MSKNDTNTITKSPKLTVPEIIDYCKNELGITFTLMDEEKAKAFLEKNNFFFRLKQYCSTCPEQTKSGKYIGLDFGHLVELSTIDMFLRKLLLKMTIDLEHYLKVKLVNDCQNNPADDGYEVVEKFLESHLKIKDGLSQFSRITGYGENSFDKYAAAPAVWNFVEMITFADFISFYSFYYDFMRMKCEYTKHFESVRRIRNACAHNVCMLSSFKPVQGFKSDLETNFELLSGNIGISNGTISSCMKVPLLNDFAVMLSVYTKLISSPKIKEITIQEIKDFFDGRMVYRKQYFENNTDIKNAYQFARKVLDYYSGK</sequence>
<keyword evidence="2" id="KW-1185">Reference proteome</keyword>
<dbReference type="OrthoDB" id="5363652at2"/>
<accession>A0A1I3LMY8</accession>
<reference evidence="2" key="1">
    <citation type="submission" date="2016-10" db="EMBL/GenBank/DDBJ databases">
        <authorList>
            <person name="Varghese N."/>
            <person name="Submissions S."/>
        </authorList>
    </citation>
    <scope>NUCLEOTIDE SEQUENCE [LARGE SCALE GENOMIC DNA]</scope>
    <source>
        <strain evidence="2">XBD1002</strain>
    </source>
</reference>
<dbReference type="EMBL" id="FORI01000007">
    <property type="protein sequence ID" value="SFI86124.1"/>
    <property type="molecule type" value="Genomic_DNA"/>
</dbReference>
<dbReference type="InterPro" id="IPR011664">
    <property type="entry name" value="Abi_system_AbiD/AbiF-like"/>
</dbReference>
<organism evidence="1 2">
    <name type="scientific">Treponema bryantii</name>
    <dbReference type="NCBI Taxonomy" id="163"/>
    <lineage>
        <taxon>Bacteria</taxon>
        <taxon>Pseudomonadati</taxon>
        <taxon>Spirochaetota</taxon>
        <taxon>Spirochaetia</taxon>
        <taxon>Spirochaetales</taxon>
        <taxon>Treponemataceae</taxon>
        <taxon>Treponema</taxon>
    </lineage>
</organism>
<gene>
    <name evidence="1" type="ORF">SAMN04487775_10790</name>
</gene>
<proteinExistence type="predicted"/>
<evidence type="ECO:0000313" key="2">
    <source>
        <dbReference type="Proteomes" id="UP000182737"/>
    </source>
</evidence>
<name>A0A1I3LMY8_9SPIR</name>
<dbReference type="RefSeq" id="WP_074932303.1">
    <property type="nucleotide sequence ID" value="NZ_FORI01000007.1"/>
</dbReference>
<dbReference type="Proteomes" id="UP000182737">
    <property type="component" value="Unassembled WGS sequence"/>
</dbReference>
<protein>
    <submittedName>
        <fullName evidence="1">Abi-like protein</fullName>
    </submittedName>
</protein>
<dbReference type="Pfam" id="PF07751">
    <property type="entry name" value="Abi_2"/>
    <property type="match status" value="1"/>
</dbReference>